<evidence type="ECO:0000313" key="1">
    <source>
        <dbReference type="EMBL" id="MPN42143.1"/>
    </source>
</evidence>
<dbReference type="Gene3D" id="3.40.50.2300">
    <property type="match status" value="2"/>
</dbReference>
<sequence>MAGTWTPESYYGTMADGYVDIAPMTDLVPADVQAKVEDVKAKMISGEFNPFSGKIEYNDGTVLCEDGQTLDRAAIWSINGLVKGATGTK</sequence>
<protein>
    <submittedName>
        <fullName evidence="1">Purine-binding protein</fullName>
    </submittedName>
</protein>
<organism evidence="1">
    <name type="scientific">bioreactor metagenome</name>
    <dbReference type="NCBI Taxonomy" id="1076179"/>
    <lineage>
        <taxon>unclassified sequences</taxon>
        <taxon>metagenomes</taxon>
        <taxon>ecological metagenomes</taxon>
    </lineage>
</organism>
<gene>
    <name evidence="1" type="ORF">SDC9_189699</name>
</gene>
<reference evidence="1" key="1">
    <citation type="submission" date="2019-08" db="EMBL/GenBank/DDBJ databases">
        <authorList>
            <person name="Kucharzyk K."/>
            <person name="Murdoch R.W."/>
            <person name="Higgins S."/>
            <person name="Loffler F."/>
        </authorList>
    </citation>
    <scope>NUCLEOTIDE SEQUENCE</scope>
</reference>
<dbReference type="AlphaFoldDB" id="A0A645I3U0"/>
<dbReference type="EMBL" id="VSSQ01099671">
    <property type="protein sequence ID" value="MPN42143.1"/>
    <property type="molecule type" value="Genomic_DNA"/>
</dbReference>
<comment type="caution">
    <text evidence="1">The sequence shown here is derived from an EMBL/GenBank/DDBJ whole genome shotgun (WGS) entry which is preliminary data.</text>
</comment>
<dbReference type="PANTHER" id="PTHR43208:SF1">
    <property type="entry name" value="ABC TRANSPORTER SUBSTRATE-BINDING PROTEIN"/>
    <property type="match status" value="1"/>
</dbReference>
<name>A0A645I3U0_9ZZZZ</name>
<accession>A0A645I3U0</accession>
<dbReference type="PANTHER" id="PTHR43208">
    <property type="entry name" value="ABC TRANSPORTER SUBSTRATE-BINDING PROTEIN"/>
    <property type="match status" value="1"/>
</dbReference>
<proteinExistence type="predicted"/>
<dbReference type="InterPro" id="IPR052910">
    <property type="entry name" value="ABC-Purine-Binding"/>
</dbReference>